<dbReference type="InterPro" id="IPR001890">
    <property type="entry name" value="RNA-binding_CRM"/>
</dbReference>
<dbReference type="PANTHER" id="PTHR40065:SF3">
    <property type="entry name" value="RNA-BINDING PROTEIN YHBY"/>
    <property type="match status" value="1"/>
</dbReference>
<proteinExistence type="predicted"/>
<gene>
    <name evidence="3" type="primary">yhbY_9</name>
    <name evidence="3" type="ORF">SDC9_131988</name>
</gene>
<reference evidence="3" key="1">
    <citation type="submission" date="2019-08" db="EMBL/GenBank/DDBJ databases">
        <authorList>
            <person name="Kucharzyk K."/>
            <person name="Murdoch R.W."/>
            <person name="Higgins S."/>
            <person name="Loffler F."/>
        </authorList>
    </citation>
    <scope>NUCLEOTIDE SEQUENCE</scope>
</reference>
<dbReference type="AlphaFoldDB" id="A0A645D8I0"/>
<dbReference type="EMBL" id="VSSQ01033348">
    <property type="protein sequence ID" value="MPM84912.1"/>
    <property type="molecule type" value="Genomic_DNA"/>
</dbReference>
<dbReference type="SUPFAM" id="SSF75471">
    <property type="entry name" value="YhbY-like"/>
    <property type="match status" value="1"/>
</dbReference>
<dbReference type="PROSITE" id="PS51295">
    <property type="entry name" value="CRM"/>
    <property type="match status" value="1"/>
</dbReference>
<comment type="caution">
    <text evidence="3">The sequence shown here is derived from an EMBL/GenBank/DDBJ whole genome shotgun (WGS) entry which is preliminary data.</text>
</comment>
<protein>
    <submittedName>
        <fullName evidence="3">RNA-binding protein YhbY</fullName>
    </submittedName>
</protein>
<evidence type="ECO:0000313" key="3">
    <source>
        <dbReference type="EMBL" id="MPM84912.1"/>
    </source>
</evidence>
<dbReference type="SMART" id="SM01103">
    <property type="entry name" value="CRS1_YhbY"/>
    <property type="match status" value="1"/>
</dbReference>
<dbReference type="InterPro" id="IPR051925">
    <property type="entry name" value="RNA-binding_domain"/>
</dbReference>
<dbReference type="Pfam" id="PF01985">
    <property type="entry name" value="CRS1_YhbY"/>
    <property type="match status" value="1"/>
</dbReference>
<feature type="domain" description="CRM" evidence="2">
    <location>
        <begin position="1"/>
        <end position="96"/>
    </location>
</feature>
<organism evidence="3">
    <name type="scientific">bioreactor metagenome</name>
    <dbReference type="NCBI Taxonomy" id="1076179"/>
    <lineage>
        <taxon>unclassified sequences</taxon>
        <taxon>metagenomes</taxon>
        <taxon>ecological metagenomes</taxon>
    </lineage>
</organism>
<evidence type="ECO:0000259" key="2">
    <source>
        <dbReference type="PROSITE" id="PS51295"/>
    </source>
</evidence>
<dbReference type="Gene3D" id="3.30.110.60">
    <property type="entry name" value="YhbY-like"/>
    <property type="match status" value="1"/>
</dbReference>
<dbReference type="PANTHER" id="PTHR40065">
    <property type="entry name" value="RNA-BINDING PROTEIN YHBY"/>
    <property type="match status" value="1"/>
</dbReference>
<keyword evidence="1" id="KW-0694">RNA-binding</keyword>
<sequence>MLNNKQKAYLRALANRERAVFQLGKDGISSNTVAGISDGLTANELLKFSLLKSCPLTVTEAAIEVASLTQSEIVQVIGRTVVLYKRNPEGNIKLPR</sequence>
<dbReference type="GO" id="GO:0003723">
    <property type="term" value="F:RNA binding"/>
    <property type="evidence" value="ECO:0007669"/>
    <property type="project" value="UniProtKB-KW"/>
</dbReference>
<name>A0A645D8I0_9ZZZZ</name>
<evidence type="ECO:0000256" key="1">
    <source>
        <dbReference type="ARBA" id="ARBA00022884"/>
    </source>
</evidence>
<accession>A0A645D8I0</accession>
<dbReference type="InterPro" id="IPR035920">
    <property type="entry name" value="YhbY-like_sf"/>
</dbReference>